<dbReference type="InterPro" id="IPR027417">
    <property type="entry name" value="P-loop_NTPase"/>
</dbReference>
<dbReference type="OrthoDB" id="1850524at2"/>
<evidence type="ECO:0000313" key="3">
    <source>
        <dbReference type="EMBL" id="GAL88732.1"/>
    </source>
</evidence>
<evidence type="ECO:0000313" key="2">
    <source>
        <dbReference type="EMBL" id="GAL71292.1"/>
    </source>
</evidence>
<dbReference type="SUPFAM" id="SSF52540">
    <property type="entry name" value="P-loop containing nucleoside triphosphate hydrolases"/>
    <property type="match status" value="1"/>
</dbReference>
<dbReference type="RefSeq" id="WP_042244089.1">
    <property type="nucleotide sequence ID" value="NZ_BBNR01000010.1"/>
</dbReference>
<dbReference type="Proteomes" id="UP000029641">
    <property type="component" value="Unassembled WGS sequence"/>
</dbReference>
<proteinExistence type="predicted"/>
<comment type="caution">
    <text evidence="2">The sequence shown here is derived from an EMBL/GenBank/DDBJ whole genome shotgun (WGS) entry which is preliminary data.</text>
</comment>
<dbReference type="STRING" id="504487.JCM19538_1167"/>
<evidence type="ECO:0008006" key="6">
    <source>
        <dbReference type="Google" id="ProtNLM"/>
    </source>
</evidence>
<evidence type="ECO:0000313" key="1">
    <source>
        <dbReference type="EMBL" id="GAL67491.1"/>
    </source>
</evidence>
<dbReference type="EMBL" id="BBNR01000010">
    <property type="protein sequence ID" value="GAL67491.1"/>
    <property type="molecule type" value="Genomic_DNA"/>
</dbReference>
<dbReference type="EMBL" id="BBNS01000011">
    <property type="protein sequence ID" value="GAL71292.1"/>
    <property type="molecule type" value="Genomic_DNA"/>
</dbReference>
<name>A0A090WV65_9FLAO</name>
<keyword evidence="5" id="KW-1185">Reference proteome</keyword>
<dbReference type="AlphaFoldDB" id="A0A090WV65"/>
<sequence length="178" mass="20491">MNKGKIIFIGGIHAVGKGTVCKELAQKFNFEHLSASQVLKWDELSDSKNKKVQNLTTTQDRLLTNLNRIIEPNKKYLLDGHFTLLNSNGEPEKIDESTFIGIQPESIILLTCEPKIIYERLKQRDDLIYNLSVLEKMQQMEVEHANYISKRLNIPLFIVIDGNTSTIFEHLKNYENTN</sequence>
<dbReference type="Gene3D" id="3.40.50.300">
    <property type="entry name" value="P-loop containing nucleotide triphosphate hydrolases"/>
    <property type="match status" value="1"/>
</dbReference>
<dbReference type="Proteomes" id="UP000029646">
    <property type="component" value="Unassembled WGS sequence"/>
</dbReference>
<reference evidence="5" key="1">
    <citation type="journal article" date="2014" name="Genome Announc.">
        <title>Draft Genome Sequence of Marine Flavobacterium Jejuia pallidilutea Strain 11shimoA1 and Pigmentation Mutants.</title>
        <authorList>
            <person name="Takatani N."/>
            <person name="Nakanishi M."/>
            <person name="Meirelles P."/>
            <person name="Mino S."/>
            <person name="Suda W."/>
            <person name="Oshima K."/>
            <person name="Hattori M."/>
            <person name="Ohkuma M."/>
            <person name="Hosokawa M."/>
            <person name="Miyashita K."/>
            <person name="Thompson F.L."/>
            <person name="Niwa A."/>
            <person name="Sawabe T."/>
            <person name="Sawabe T."/>
        </authorList>
    </citation>
    <scope>NUCLEOTIDE SEQUENCE [LARGE SCALE GENOMIC DNA]</scope>
    <source>
        <strain evidence="5">JCM 19538</strain>
    </source>
</reference>
<accession>A0A090WV65</accession>
<dbReference type="eggNOG" id="COG2019">
    <property type="taxonomic scope" value="Bacteria"/>
</dbReference>
<dbReference type="Pfam" id="PF13207">
    <property type="entry name" value="AAA_17"/>
    <property type="match status" value="1"/>
</dbReference>
<protein>
    <recommendedName>
        <fullName evidence="6">Adenylate kinase</fullName>
    </recommendedName>
</protein>
<organism evidence="2 4">
    <name type="scientific">Jejuia pallidilutea</name>
    <dbReference type="NCBI Taxonomy" id="504487"/>
    <lineage>
        <taxon>Bacteria</taxon>
        <taxon>Pseudomonadati</taxon>
        <taxon>Bacteroidota</taxon>
        <taxon>Flavobacteriia</taxon>
        <taxon>Flavobacteriales</taxon>
        <taxon>Flavobacteriaceae</taxon>
        <taxon>Jejuia</taxon>
    </lineage>
</organism>
<evidence type="ECO:0000313" key="4">
    <source>
        <dbReference type="Proteomes" id="UP000029646"/>
    </source>
</evidence>
<gene>
    <name evidence="1" type="ORF">JCM19301_464</name>
    <name evidence="2" type="ORF">JCM19302_969</name>
    <name evidence="3" type="ORF">JCM19538_1167</name>
</gene>
<evidence type="ECO:0000313" key="5">
    <source>
        <dbReference type="Proteomes" id="UP000030184"/>
    </source>
</evidence>
<dbReference type="Proteomes" id="UP000030184">
    <property type="component" value="Unassembled WGS sequence"/>
</dbReference>
<dbReference type="EMBL" id="BBNY01000004">
    <property type="protein sequence ID" value="GAL88732.1"/>
    <property type="molecule type" value="Genomic_DNA"/>
</dbReference>